<evidence type="ECO:0000313" key="2">
    <source>
        <dbReference type="EMBL" id="SFC94607.1"/>
    </source>
</evidence>
<evidence type="ECO:0000256" key="1">
    <source>
        <dbReference type="SAM" id="Phobius"/>
    </source>
</evidence>
<gene>
    <name evidence="2" type="ORF">SAMN05661030_2041</name>
</gene>
<dbReference type="STRING" id="1225127.SAMN05661030_2041"/>
<name>A0A1I1NAM8_9ACTN</name>
<dbReference type="EMBL" id="FOMD01000002">
    <property type="protein sequence ID" value="SFC94607.1"/>
    <property type="molecule type" value="Genomic_DNA"/>
</dbReference>
<dbReference type="InterPro" id="IPR018723">
    <property type="entry name" value="DUF2254_membrane"/>
</dbReference>
<dbReference type="AlphaFoldDB" id="A0A1I1NAM8"/>
<dbReference type="Pfam" id="PF10011">
    <property type="entry name" value="DUF2254"/>
    <property type="match status" value="1"/>
</dbReference>
<sequence>MKRRTSWPRRLWRAARGSLWPLPVVGVVVAIGLGVALPALDEALEGADGSSPLTFVFGGGPSAARDVLAAISGSLISVTGLVFSLTVVALQLSSSQYSPRVLQTFVTDRVVQLTLGQLVLTFVYALSVLRTVRTEDAGTSAQAFVPRLSITVAYVLTLGAVVALLLFLGHLARSLRVETMLRDVHDEAMRTYDEELGSDPDGPGPVLPGGRPEPVVVGSSGFLVDVDDRVVARAAEQAGAVVLLEPCIGDPVLAGVPVAHVWAPPGSDLTPVRVAVEAGLRLHHERSADRDVAYSLRKVVDIAARALSPGVNDPTTAVHALSHVSALLGDLAHRPLGPAVTVDEQGGTRLVVPQRSLESLVRLGLEEPVQYAEGSPAVLRRLAGVLRELAWRAPDGRLDTVLRTWLDRVCAVAGRTADLDAEEVRGWRTDVEDALAGRWRRAWPEGAAATERTLQG</sequence>
<evidence type="ECO:0000313" key="3">
    <source>
        <dbReference type="Proteomes" id="UP000199022"/>
    </source>
</evidence>
<accession>A0A1I1NAM8</accession>
<keyword evidence="1" id="KW-0812">Transmembrane</keyword>
<feature type="transmembrane region" description="Helical" evidence="1">
    <location>
        <begin position="67"/>
        <end position="90"/>
    </location>
</feature>
<keyword evidence="1" id="KW-1133">Transmembrane helix</keyword>
<organism evidence="2 3">
    <name type="scientific">Klenkia taihuensis</name>
    <dbReference type="NCBI Taxonomy" id="1225127"/>
    <lineage>
        <taxon>Bacteria</taxon>
        <taxon>Bacillati</taxon>
        <taxon>Actinomycetota</taxon>
        <taxon>Actinomycetes</taxon>
        <taxon>Geodermatophilales</taxon>
        <taxon>Geodermatophilaceae</taxon>
        <taxon>Klenkia</taxon>
    </lineage>
</organism>
<reference evidence="3" key="1">
    <citation type="submission" date="2016-10" db="EMBL/GenBank/DDBJ databases">
        <authorList>
            <person name="Varghese N."/>
            <person name="Submissions S."/>
        </authorList>
    </citation>
    <scope>NUCLEOTIDE SEQUENCE [LARGE SCALE GENOMIC DNA]</scope>
    <source>
        <strain evidence="3">DSM 45962</strain>
    </source>
</reference>
<keyword evidence="1" id="KW-0472">Membrane</keyword>
<dbReference type="Proteomes" id="UP000199022">
    <property type="component" value="Unassembled WGS sequence"/>
</dbReference>
<protein>
    <submittedName>
        <fullName evidence="2">Uncharacterized membrane protein</fullName>
    </submittedName>
</protein>
<dbReference type="RefSeq" id="WP_165628884.1">
    <property type="nucleotide sequence ID" value="NZ_BNAC01000004.1"/>
</dbReference>
<feature type="transmembrane region" description="Helical" evidence="1">
    <location>
        <begin position="20"/>
        <end position="40"/>
    </location>
</feature>
<feature type="transmembrane region" description="Helical" evidence="1">
    <location>
        <begin position="152"/>
        <end position="172"/>
    </location>
</feature>
<feature type="transmembrane region" description="Helical" evidence="1">
    <location>
        <begin position="110"/>
        <end position="132"/>
    </location>
</feature>
<keyword evidence="3" id="KW-1185">Reference proteome</keyword>
<proteinExistence type="predicted"/>